<dbReference type="NCBIfam" id="TIGR02595">
    <property type="entry name" value="PEP_CTERM"/>
    <property type="match status" value="1"/>
</dbReference>
<dbReference type="PROSITE" id="PS00139">
    <property type="entry name" value="THIOL_PROTEASE_CYS"/>
    <property type="match status" value="1"/>
</dbReference>
<dbReference type="CDD" id="cd02248">
    <property type="entry name" value="Peptidase_C1A"/>
    <property type="match status" value="1"/>
</dbReference>
<evidence type="ECO:0000313" key="3">
    <source>
        <dbReference type="EMBL" id="KKN76604.1"/>
    </source>
</evidence>
<dbReference type="InterPro" id="IPR013424">
    <property type="entry name" value="Ice-binding_C"/>
</dbReference>
<dbReference type="SMART" id="SM00645">
    <property type="entry name" value="Pept_C1"/>
    <property type="match status" value="1"/>
</dbReference>
<dbReference type="InterPro" id="IPR013128">
    <property type="entry name" value="Peptidase_C1A"/>
</dbReference>
<accession>A0A0F9TBR1</accession>
<feature type="domain" description="Peptidase C1A papain C-terminal" evidence="2">
    <location>
        <begin position="39"/>
        <end position="257"/>
    </location>
</feature>
<gene>
    <name evidence="3" type="ORF">LCGC14_0368960</name>
</gene>
<evidence type="ECO:0000256" key="1">
    <source>
        <dbReference type="ARBA" id="ARBA00008455"/>
    </source>
</evidence>
<dbReference type="EMBL" id="LAZR01000293">
    <property type="protein sequence ID" value="KKN76604.1"/>
    <property type="molecule type" value="Genomic_DNA"/>
</dbReference>
<dbReference type="AlphaFoldDB" id="A0A0F9TBR1"/>
<dbReference type="InterPro" id="IPR038765">
    <property type="entry name" value="Papain-like_cys_pep_sf"/>
</dbReference>
<dbReference type="Gene3D" id="3.90.70.10">
    <property type="entry name" value="Cysteine proteinases"/>
    <property type="match status" value="1"/>
</dbReference>
<reference evidence="3" key="1">
    <citation type="journal article" date="2015" name="Nature">
        <title>Complex archaea that bridge the gap between prokaryotes and eukaryotes.</title>
        <authorList>
            <person name="Spang A."/>
            <person name="Saw J.H."/>
            <person name="Jorgensen S.L."/>
            <person name="Zaremba-Niedzwiedzka K."/>
            <person name="Martijn J."/>
            <person name="Lind A.E."/>
            <person name="van Eijk R."/>
            <person name="Schleper C."/>
            <person name="Guy L."/>
            <person name="Ettema T.J."/>
        </authorList>
    </citation>
    <scope>NUCLEOTIDE SEQUENCE</scope>
</reference>
<comment type="caution">
    <text evidence="3">The sequence shown here is derived from an EMBL/GenBank/DDBJ whole genome shotgun (WGS) entry which is preliminary data.</text>
</comment>
<comment type="similarity">
    <text evidence="1">Belongs to the peptidase C1 family.</text>
</comment>
<dbReference type="PRINTS" id="PR00705">
    <property type="entry name" value="PAPAIN"/>
</dbReference>
<dbReference type="InterPro" id="IPR000668">
    <property type="entry name" value="Peptidase_C1A_C"/>
</dbReference>
<protein>
    <recommendedName>
        <fullName evidence="2">Peptidase C1A papain C-terminal domain-containing protein</fullName>
    </recommendedName>
</protein>
<dbReference type="InterPro" id="IPR039417">
    <property type="entry name" value="Peptidase_C1A_papain-like"/>
</dbReference>
<dbReference type="InterPro" id="IPR000169">
    <property type="entry name" value="Pept_cys_AS"/>
</dbReference>
<dbReference type="PANTHER" id="PTHR12411">
    <property type="entry name" value="CYSTEINE PROTEASE FAMILY C1-RELATED"/>
    <property type="match status" value="1"/>
</dbReference>
<dbReference type="SUPFAM" id="SSF54001">
    <property type="entry name" value="Cysteine proteinases"/>
    <property type="match status" value="1"/>
</dbReference>
<sequence>MKQSNVVRCCSARFAGALAVCAVVLTVALPCQFAFGWILDGTFDWRDVDGKDYTTPIRNQGPAGTCWAFAAIGALEAKLEISADNPDWNPDLSEQHLVSDPNGGGDITGGWPVDSFQFFQDTGVVTEAELPYAGEEAPSEGWPLTPGWENRTYGITSYEGSPSTSTPMLKVMLQLYGPLTAALTIDEDFWFPGDVEPELPEWSWVDHAVAVVGFVDDPSLNAGGYWIVKNSWGTDWGDSGYGYSLYGFMERHAMFRAIDGDAYPTPEPATLGLLLIGGVAVLRRRRARRP</sequence>
<organism evidence="3">
    <name type="scientific">marine sediment metagenome</name>
    <dbReference type="NCBI Taxonomy" id="412755"/>
    <lineage>
        <taxon>unclassified sequences</taxon>
        <taxon>metagenomes</taxon>
        <taxon>ecological metagenomes</taxon>
    </lineage>
</organism>
<dbReference type="GO" id="GO:0006508">
    <property type="term" value="P:proteolysis"/>
    <property type="evidence" value="ECO:0007669"/>
    <property type="project" value="InterPro"/>
</dbReference>
<name>A0A0F9TBR1_9ZZZZ</name>
<dbReference type="GO" id="GO:0008234">
    <property type="term" value="F:cysteine-type peptidase activity"/>
    <property type="evidence" value="ECO:0007669"/>
    <property type="project" value="InterPro"/>
</dbReference>
<dbReference type="Pfam" id="PF00112">
    <property type="entry name" value="Peptidase_C1"/>
    <property type="match status" value="1"/>
</dbReference>
<proteinExistence type="inferred from homology"/>
<evidence type="ECO:0000259" key="2">
    <source>
        <dbReference type="SMART" id="SM00645"/>
    </source>
</evidence>